<feature type="compositionally biased region" description="Basic and acidic residues" evidence="1">
    <location>
        <begin position="684"/>
        <end position="699"/>
    </location>
</feature>
<keyword evidence="3" id="KW-1185">Reference proteome</keyword>
<feature type="region of interest" description="Disordered" evidence="1">
    <location>
        <begin position="466"/>
        <end position="740"/>
    </location>
</feature>
<feature type="compositionally biased region" description="Low complexity" evidence="1">
    <location>
        <begin position="592"/>
        <end position="602"/>
    </location>
</feature>
<feature type="compositionally biased region" description="Basic residues" evidence="1">
    <location>
        <begin position="30"/>
        <end position="54"/>
    </location>
</feature>
<feature type="compositionally biased region" description="Basic residues" evidence="1">
    <location>
        <begin position="603"/>
        <end position="613"/>
    </location>
</feature>
<sequence>MGNVQGQHETTTTTTTTSTTMRDSSPNKQQHSRHRSSSKRNKHRNSRHRHRHHHSNDNDSEHQSTEDLDTLIKQARNELRQRKIEGVMTRDAQEEEIYALQTQLYQKRKRLLDLARRCQDAFSFSDYINIIQTTYSSDDIATMPVNTIIPEDGQQLQKQQQQQQHHESPKTREMVPQHFTLTYTIFAWFEAYLLKRLHMAMLQQRQMNIHSKTWSGVVADLYFQIPLLKKNFETNMGSLFVRKQTVAMEKHQKQNAYAEHVRLQARTIMKLEKASWDENEDEVQLVPTKSSSTGPKVKRTSLPAMINIADNSTQRSSGTSGTFSPSTSGRDSTISAYTEVSDGATELGKSLSQIKESPYSARSNHNHTTTTIVDPHGFESDITESSDEEDSVYASSIDEHSVDQQSAIAVKALNAQPQHRISALTVPKDFHWHAEVSEQQREEMRKQAEIENARLERERFLQRTRELQARNSFDSGGPLLTPQELERAESGESKLSKEELGRLKRLEQQRKDKERQRSERAAFKAARLRDLQNRLERTSGHSATSSSPLSFLSGTSSGSTAPASATEGGEGESPSAVNVVKRLLEKTEIEVVDTTPAVVVTTKSKKKHNKHKQKNDEKAEQEPKKEPKKEHKHTTKSKKRASTDDRSVGSRSSMGSRKSAKRKSAMAAEKRAEEKMAQLSQIMADKDLESFVQEKEAKNKASGAADNNDNNNVPSSPGGSVSSRASRQSQRSLRLEQTIRKAEEKAAKKLEELALLTDNDQ</sequence>
<evidence type="ECO:0000313" key="2">
    <source>
        <dbReference type="EMBL" id="CAJ1969744.1"/>
    </source>
</evidence>
<comment type="caution">
    <text evidence="2">The sequence shown here is derived from an EMBL/GenBank/DDBJ whole genome shotgun (WGS) entry which is preliminary data.</text>
</comment>
<feature type="compositionally biased region" description="Basic and acidic residues" evidence="1">
    <location>
        <begin position="614"/>
        <end position="629"/>
    </location>
</feature>
<reference evidence="2" key="1">
    <citation type="submission" date="2023-08" db="EMBL/GenBank/DDBJ databases">
        <authorList>
            <person name="Audoor S."/>
            <person name="Bilcke G."/>
        </authorList>
    </citation>
    <scope>NUCLEOTIDE SEQUENCE</scope>
</reference>
<feature type="compositionally biased region" description="Low complexity" evidence="1">
    <location>
        <begin position="700"/>
        <end position="732"/>
    </location>
</feature>
<dbReference type="Proteomes" id="UP001295423">
    <property type="component" value="Unassembled WGS sequence"/>
</dbReference>
<gene>
    <name evidence="2" type="ORF">CYCCA115_LOCUS23865</name>
</gene>
<protein>
    <submittedName>
        <fullName evidence="2">Uncharacterized protein</fullName>
    </submittedName>
</protein>
<feature type="compositionally biased region" description="Low complexity" evidence="1">
    <location>
        <begin position="154"/>
        <end position="163"/>
    </location>
</feature>
<feature type="region of interest" description="Disordered" evidence="1">
    <location>
        <begin position="355"/>
        <end position="399"/>
    </location>
</feature>
<feature type="region of interest" description="Disordered" evidence="1">
    <location>
        <begin position="1"/>
        <end position="66"/>
    </location>
</feature>
<proteinExistence type="predicted"/>
<feature type="compositionally biased region" description="Polar residues" evidence="1">
    <location>
        <begin position="355"/>
        <end position="372"/>
    </location>
</feature>
<accession>A0AAD2GCN2</accession>
<evidence type="ECO:0000313" key="3">
    <source>
        <dbReference type="Proteomes" id="UP001295423"/>
    </source>
</evidence>
<feature type="compositionally biased region" description="Acidic residues" evidence="1">
    <location>
        <begin position="381"/>
        <end position="391"/>
    </location>
</feature>
<organism evidence="2 3">
    <name type="scientific">Cylindrotheca closterium</name>
    <dbReference type="NCBI Taxonomy" id="2856"/>
    <lineage>
        <taxon>Eukaryota</taxon>
        <taxon>Sar</taxon>
        <taxon>Stramenopiles</taxon>
        <taxon>Ochrophyta</taxon>
        <taxon>Bacillariophyta</taxon>
        <taxon>Bacillariophyceae</taxon>
        <taxon>Bacillariophycidae</taxon>
        <taxon>Bacillariales</taxon>
        <taxon>Bacillariaceae</taxon>
        <taxon>Cylindrotheca</taxon>
    </lineage>
</organism>
<name>A0AAD2GCN2_9STRA</name>
<feature type="compositionally biased region" description="Low complexity" evidence="1">
    <location>
        <begin position="542"/>
        <end position="567"/>
    </location>
</feature>
<feature type="compositionally biased region" description="Low complexity" evidence="1">
    <location>
        <begin position="10"/>
        <end position="20"/>
    </location>
</feature>
<dbReference type="AlphaFoldDB" id="A0AAD2GCN2"/>
<feature type="compositionally biased region" description="Basic and acidic residues" evidence="1">
    <location>
        <begin position="484"/>
        <end position="539"/>
    </location>
</feature>
<feature type="compositionally biased region" description="Basic and acidic residues" evidence="1">
    <location>
        <begin position="55"/>
        <end position="65"/>
    </location>
</feature>
<feature type="compositionally biased region" description="Low complexity" evidence="1">
    <location>
        <begin position="316"/>
        <end position="329"/>
    </location>
</feature>
<feature type="compositionally biased region" description="Basic residues" evidence="1">
    <location>
        <begin position="630"/>
        <end position="640"/>
    </location>
</feature>
<feature type="region of interest" description="Disordered" evidence="1">
    <location>
        <begin position="153"/>
        <end position="172"/>
    </location>
</feature>
<feature type="region of interest" description="Disordered" evidence="1">
    <location>
        <begin position="309"/>
        <end position="333"/>
    </location>
</feature>
<evidence type="ECO:0000256" key="1">
    <source>
        <dbReference type="SAM" id="MobiDB-lite"/>
    </source>
</evidence>
<dbReference type="EMBL" id="CAKOGP040002425">
    <property type="protein sequence ID" value="CAJ1969744.1"/>
    <property type="molecule type" value="Genomic_DNA"/>
</dbReference>